<gene>
    <name evidence="2" type="ORF">GCM10011360_25810</name>
</gene>
<dbReference type="SUPFAM" id="SSF52821">
    <property type="entry name" value="Rhodanese/Cell cycle control phosphatase"/>
    <property type="match status" value="1"/>
</dbReference>
<evidence type="ECO:0000313" key="3">
    <source>
        <dbReference type="Proteomes" id="UP000612855"/>
    </source>
</evidence>
<feature type="domain" description="Rhodanese" evidence="1">
    <location>
        <begin position="45"/>
        <end position="142"/>
    </location>
</feature>
<dbReference type="Pfam" id="PF00581">
    <property type="entry name" value="Rhodanese"/>
    <property type="match status" value="1"/>
</dbReference>
<evidence type="ECO:0000259" key="1">
    <source>
        <dbReference type="PROSITE" id="PS50206"/>
    </source>
</evidence>
<dbReference type="PANTHER" id="PTHR44086:SF13">
    <property type="entry name" value="THIOSULFATE SULFURTRANSFERASE PSPE"/>
    <property type="match status" value="1"/>
</dbReference>
<dbReference type="SMART" id="SM00450">
    <property type="entry name" value="RHOD"/>
    <property type="match status" value="1"/>
</dbReference>
<reference evidence="3" key="1">
    <citation type="journal article" date="2019" name="Int. J. Syst. Evol. Microbiol.">
        <title>The Global Catalogue of Microorganisms (GCM) 10K type strain sequencing project: providing services to taxonomists for standard genome sequencing and annotation.</title>
        <authorList>
            <consortium name="The Broad Institute Genomics Platform"/>
            <consortium name="The Broad Institute Genome Sequencing Center for Infectious Disease"/>
            <person name="Wu L."/>
            <person name="Ma J."/>
        </authorList>
    </citation>
    <scope>NUCLEOTIDE SEQUENCE [LARGE SCALE GENOMIC DNA]</scope>
    <source>
        <strain evidence="3">CGMCC 1.12664</strain>
    </source>
</reference>
<protein>
    <submittedName>
        <fullName evidence="2">Rhodanese</fullName>
    </submittedName>
</protein>
<sequence length="148" mass="16360">MTAARAILATNQHEESDMKRIKDMVAEANAVVTHAPAEEMKALHGQDGVTFVDLRDPRELERDGMIPGAFHCPRGMLEFWIDPESPYAKPQFQTGNRFVFYCASGWRSALSARTAQEMGLENVSHITDGFGGWKKAGAPVGEKPARKD</sequence>
<dbReference type="CDD" id="cd01447">
    <property type="entry name" value="Polysulfide_ST"/>
    <property type="match status" value="1"/>
</dbReference>
<accession>A0A917EFL1</accession>
<dbReference type="EMBL" id="BMFJ01000001">
    <property type="protein sequence ID" value="GGE36884.1"/>
    <property type="molecule type" value="Genomic_DNA"/>
</dbReference>
<keyword evidence="3" id="KW-1185">Reference proteome</keyword>
<comment type="caution">
    <text evidence="2">The sequence shown here is derived from an EMBL/GenBank/DDBJ whole genome shotgun (WGS) entry which is preliminary data.</text>
</comment>
<dbReference type="InterPro" id="IPR036873">
    <property type="entry name" value="Rhodanese-like_dom_sf"/>
</dbReference>
<name>A0A917EFL1_9RHOB</name>
<proteinExistence type="predicted"/>
<dbReference type="Proteomes" id="UP000612855">
    <property type="component" value="Unassembled WGS sequence"/>
</dbReference>
<dbReference type="AlphaFoldDB" id="A0A917EFL1"/>
<dbReference type="GO" id="GO:0004792">
    <property type="term" value="F:thiosulfate-cyanide sulfurtransferase activity"/>
    <property type="evidence" value="ECO:0007669"/>
    <property type="project" value="TreeGrafter"/>
</dbReference>
<dbReference type="InterPro" id="IPR001763">
    <property type="entry name" value="Rhodanese-like_dom"/>
</dbReference>
<dbReference type="Gene3D" id="3.40.250.10">
    <property type="entry name" value="Rhodanese-like domain"/>
    <property type="match status" value="1"/>
</dbReference>
<organism evidence="2 3">
    <name type="scientific">Primorskyibacter flagellatus</name>
    <dbReference type="NCBI Taxonomy" id="1387277"/>
    <lineage>
        <taxon>Bacteria</taxon>
        <taxon>Pseudomonadati</taxon>
        <taxon>Pseudomonadota</taxon>
        <taxon>Alphaproteobacteria</taxon>
        <taxon>Rhodobacterales</taxon>
        <taxon>Roseobacteraceae</taxon>
        <taxon>Primorskyibacter</taxon>
    </lineage>
</organism>
<dbReference type="PANTHER" id="PTHR44086">
    <property type="entry name" value="THIOSULFATE SULFURTRANSFERASE RDL2, MITOCHONDRIAL-RELATED"/>
    <property type="match status" value="1"/>
</dbReference>
<dbReference type="PROSITE" id="PS50206">
    <property type="entry name" value="RHODANESE_3"/>
    <property type="match status" value="1"/>
</dbReference>
<evidence type="ECO:0000313" key="2">
    <source>
        <dbReference type="EMBL" id="GGE36884.1"/>
    </source>
</evidence>